<dbReference type="InterPro" id="IPR029039">
    <property type="entry name" value="Flavoprotein-like_sf"/>
</dbReference>
<evidence type="ECO:0000256" key="1">
    <source>
        <dbReference type="ARBA" id="ARBA00006252"/>
    </source>
</evidence>
<organism evidence="4 5">
    <name type="scientific">Callorhinchus milii</name>
    <name type="common">Ghost shark</name>
    <dbReference type="NCBI Taxonomy" id="7868"/>
    <lineage>
        <taxon>Eukaryota</taxon>
        <taxon>Metazoa</taxon>
        <taxon>Chordata</taxon>
        <taxon>Craniata</taxon>
        <taxon>Vertebrata</taxon>
        <taxon>Chondrichthyes</taxon>
        <taxon>Holocephali</taxon>
        <taxon>Chimaeriformes</taxon>
        <taxon>Callorhinchidae</taxon>
        <taxon>Callorhinchus</taxon>
    </lineage>
</organism>
<proteinExistence type="inferred from homology"/>
<evidence type="ECO:0000259" key="3">
    <source>
        <dbReference type="Pfam" id="PF02525"/>
    </source>
</evidence>
<reference evidence="4" key="4">
    <citation type="submission" date="2025-08" db="UniProtKB">
        <authorList>
            <consortium name="Ensembl"/>
        </authorList>
    </citation>
    <scope>IDENTIFICATION</scope>
</reference>
<keyword evidence="2" id="KW-0560">Oxidoreductase</keyword>
<dbReference type="PANTHER" id="PTHR10204:SF33">
    <property type="entry name" value="RIBOSYLDIHYDRONICOTINAMIDE DEHYDROGENASE [QUINONE]"/>
    <property type="match status" value="1"/>
</dbReference>
<dbReference type="GO" id="GO:0005829">
    <property type="term" value="C:cytosol"/>
    <property type="evidence" value="ECO:0007669"/>
    <property type="project" value="TreeGrafter"/>
</dbReference>
<evidence type="ECO:0000256" key="2">
    <source>
        <dbReference type="ARBA" id="ARBA00023002"/>
    </source>
</evidence>
<reference evidence="4" key="5">
    <citation type="submission" date="2025-09" db="UniProtKB">
        <authorList>
            <consortium name="Ensembl"/>
        </authorList>
    </citation>
    <scope>IDENTIFICATION</scope>
</reference>
<dbReference type="Ensembl" id="ENSCMIT00000048561.1">
    <property type="protein sequence ID" value="ENSCMIP00000047887.1"/>
    <property type="gene ID" value="ENSCMIG00000019606.1"/>
</dbReference>
<reference evidence="5" key="3">
    <citation type="journal article" date="2014" name="Nature">
        <title>Elephant shark genome provides unique insights into gnathostome evolution.</title>
        <authorList>
            <consortium name="International Elephant Shark Genome Sequencing Consortium"/>
            <person name="Venkatesh B."/>
            <person name="Lee A.P."/>
            <person name="Ravi V."/>
            <person name="Maurya A.K."/>
            <person name="Lian M.M."/>
            <person name="Swann J.B."/>
            <person name="Ohta Y."/>
            <person name="Flajnik M.F."/>
            <person name="Sutoh Y."/>
            <person name="Kasahara M."/>
            <person name="Hoon S."/>
            <person name="Gangu V."/>
            <person name="Roy S.W."/>
            <person name="Irimia M."/>
            <person name="Korzh V."/>
            <person name="Kondrychyn I."/>
            <person name="Lim Z.W."/>
            <person name="Tay B.H."/>
            <person name="Tohari S."/>
            <person name="Kong K.W."/>
            <person name="Ho S."/>
            <person name="Lorente-Galdos B."/>
            <person name="Quilez J."/>
            <person name="Marques-Bonet T."/>
            <person name="Raney B.J."/>
            <person name="Ingham P.W."/>
            <person name="Tay A."/>
            <person name="Hillier L.W."/>
            <person name="Minx P."/>
            <person name="Boehm T."/>
            <person name="Wilson R.K."/>
            <person name="Brenner S."/>
            <person name="Warren W.C."/>
        </authorList>
    </citation>
    <scope>NUCLEOTIDE SEQUENCE [LARGE SCALE GENOMIC DNA]</scope>
</reference>
<sequence length="157" mass="17750">MVAVPSATMSRVSGTPFLNVHDPSHFNYGVEISEAYKKGILSKDVVEKQKKLKEADFVIFQFSLYWSNVPAILNGWIGQVFVEGMAYGISKCYNLGYFNKLKCQELFLFPIFIHIPEWVTYTALSPSCKGLVSFQTTINYPVFFVSQVSVTCRNPLP</sequence>
<reference evidence="5" key="1">
    <citation type="journal article" date="2006" name="Science">
        <title>Ancient noncoding elements conserved in the human genome.</title>
        <authorList>
            <person name="Venkatesh B."/>
            <person name="Kirkness E.F."/>
            <person name="Loh Y.H."/>
            <person name="Halpern A.L."/>
            <person name="Lee A.P."/>
            <person name="Johnson J."/>
            <person name="Dandona N."/>
            <person name="Viswanathan L.D."/>
            <person name="Tay A."/>
            <person name="Venter J.C."/>
            <person name="Strausberg R.L."/>
            <person name="Brenner S."/>
        </authorList>
    </citation>
    <scope>NUCLEOTIDE SEQUENCE [LARGE SCALE GENOMIC DNA]</scope>
</reference>
<dbReference type="PANTHER" id="PTHR10204">
    <property type="entry name" value="NAD P H OXIDOREDUCTASE-RELATED"/>
    <property type="match status" value="1"/>
</dbReference>
<dbReference type="InterPro" id="IPR003680">
    <property type="entry name" value="Flavodoxin_fold"/>
</dbReference>
<comment type="similarity">
    <text evidence="1">Belongs to the NAD(P)H dehydrogenase (quinone) family.</text>
</comment>
<evidence type="ECO:0000313" key="4">
    <source>
        <dbReference type="Ensembl" id="ENSCMIP00000047887.1"/>
    </source>
</evidence>
<dbReference type="InterPro" id="IPR051545">
    <property type="entry name" value="NAD(P)H_dehydrogenase_qn"/>
</dbReference>
<dbReference type="Proteomes" id="UP000314986">
    <property type="component" value="Unassembled WGS sequence"/>
</dbReference>
<dbReference type="AlphaFoldDB" id="A0A4W3JY52"/>
<dbReference type="Gene3D" id="3.40.50.360">
    <property type="match status" value="1"/>
</dbReference>
<evidence type="ECO:0000313" key="5">
    <source>
        <dbReference type="Proteomes" id="UP000314986"/>
    </source>
</evidence>
<dbReference type="GO" id="GO:0003955">
    <property type="term" value="F:NAD(P)H dehydrogenase (quinone) activity"/>
    <property type="evidence" value="ECO:0007669"/>
    <property type="project" value="TreeGrafter"/>
</dbReference>
<protein>
    <recommendedName>
        <fullName evidence="3">Flavodoxin-like fold domain-containing protein</fullName>
    </recommendedName>
</protein>
<accession>A0A4W3JY52</accession>
<dbReference type="Pfam" id="PF02525">
    <property type="entry name" value="Flavodoxin_2"/>
    <property type="match status" value="1"/>
</dbReference>
<feature type="domain" description="Flavodoxin-like fold" evidence="3">
    <location>
        <begin position="17"/>
        <end position="89"/>
    </location>
</feature>
<name>A0A4W3JY52_CALMI</name>
<dbReference type="GeneTree" id="ENSGT00940000156563"/>
<dbReference type="SUPFAM" id="SSF52218">
    <property type="entry name" value="Flavoproteins"/>
    <property type="match status" value="1"/>
</dbReference>
<reference evidence="5" key="2">
    <citation type="journal article" date="2007" name="PLoS Biol.">
        <title>Survey sequencing and comparative analysis of the elephant shark (Callorhinchus milii) genome.</title>
        <authorList>
            <person name="Venkatesh B."/>
            <person name="Kirkness E.F."/>
            <person name="Loh Y.H."/>
            <person name="Halpern A.L."/>
            <person name="Lee A.P."/>
            <person name="Johnson J."/>
            <person name="Dandona N."/>
            <person name="Viswanathan L.D."/>
            <person name="Tay A."/>
            <person name="Venter J.C."/>
            <person name="Strausberg R.L."/>
            <person name="Brenner S."/>
        </authorList>
    </citation>
    <scope>NUCLEOTIDE SEQUENCE [LARGE SCALE GENOMIC DNA]</scope>
</reference>
<keyword evidence="5" id="KW-1185">Reference proteome</keyword>